<protein>
    <recommendedName>
        <fullName evidence="2">HTH cro/C1-type domain-containing protein</fullName>
    </recommendedName>
</protein>
<gene>
    <name evidence="3" type="ORF">MNBD_GAMMA12-600</name>
</gene>
<dbReference type="InterPro" id="IPR050807">
    <property type="entry name" value="TransReg_Diox_bact_type"/>
</dbReference>
<reference evidence="3" key="1">
    <citation type="submission" date="2018-06" db="EMBL/GenBank/DDBJ databases">
        <authorList>
            <person name="Zhirakovskaya E."/>
        </authorList>
    </citation>
    <scope>NUCLEOTIDE SEQUENCE</scope>
</reference>
<proteinExistence type="predicted"/>
<evidence type="ECO:0000259" key="2">
    <source>
        <dbReference type="PROSITE" id="PS50943"/>
    </source>
</evidence>
<feature type="domain" description="HTH cro/C1-type" evidence="2">
    <location>
        <begin position="12"/>
        <end position="66"/>
    </location>
</feature>
<dbReference type="SMART" id="SM00530">
    <property type="entry name" value="HTH_XRE"/>
    <property type="match status" value="1"/>
</dbReference>
<dbReference type="Gene3D" id="1.10.260.40">
    <property type="entry name" value="lambda repressor-like DNA-binding domains"/>
    <property type="match status" value="1"/>
</dbReference>
<dbReference type="PANTHER" id="PTHR46797:SF1">
    <property type="entry name" value="METHYLPHOSPHONATE SYNTHASE"/>
    <property type="match status" value="1"/>
</dbReference>
<sequence>MSQLNEQFGKRLQFLRKRANMTQEELASATGLTYEAISNFERGIHGVKFAALEKIADALNIQVKELFEFSE</sequence>
<dbReference type="SUPFAM" id="SSF47413">
    <property type="entry name" value="lambda repressor-like DNA-binding domains"/>
    <property type="match status" value="1"/>
</dbReference>
<dbReference type="AlphaFoldDB" id="A0A3B0Z960"/>
<keyword evidence="1" id="KW-0238">DNA-binding</keyword>
<dbReference type="GO" id="GO:0003677">
    <property type="term" value="F:DNA binding"/>
    <property type="evidence" value="ECO:0007669"/>
    <property type="project" value="UniProtKB-KW"/>
</dbReference>
<dbReference type="PROSITE" id="PS50943">
    <property type="entry name" value="HTH_CROC1"/>
    <property type="match status" value="1"/>
</dbReference>
<dbReference type="InterPro" id="IPR010982">
    <property type="entry name" value="Lambda_DNA-bd_dom_sf"/>
</dbReference>
<dbReference type="CDD" id="cd00093">
    <property type="entry name" value="HTH_XRE"/>
    <property type="match status" value="1"/>
</dbReference>
<evidence type="ECO:0000256" key="1">
    <source>
        <dbReference type="ARBA" id="ARBA00023125"/>
    </source>
</evidence>
<accession>A0A3B0Z960</accession>
<dbReference type="GO" id="GO:0005829">
    <property type="term" value="C:cytosol"/>
    <property type="evidence" value="ECO:0007669"/>
    <property type="project" value="TreeGrafter"/>
</dbReference>
<name>A0A3B0Z960_9ZZZZ</name>
<dbReference type="Pfam" id="PF01381">
    <property type="entry name" value="HTH_3"/>
    <property type="match status" value="1"/>
</dbReference>
<organism evidence="3">
    <name type="scientific">hydrothermal vent metagenome</name>
    <dbReference type="NCBI Taxonomy" id="652676"/>
    <lineage>
        <taxon>unclassified sequences</taxon>
        <taxon>metagenomes</taxon>
        <taxon>ecological metagenomes</taxon>
    </lineage>
</organism>
<evidence type="ECO:0000313" key="3">
    <source>
        <dbReference type="EMBL" id="VAW82799.1"/>
    </source>
</evidence>
<dbReference type="GO" id="GO:0003700">
    <property type="term" value="F:DNA-binding transcription factor activity"/>
    <property type="evidence" value="ECO:0007669"/>
    <property type="project" value="TreeGrafter"/>
</dbReference>
<dbReference type="EMBL" id="UOFL01000254">
    <property type="protein sequence ID" value="VAW82799.1"/>
    <property type="molecule type" value="Genomic_DNA"/>
</dbReference>
<dbReference type="InterPro" id="IPR001387">
    <property type="entry name" value="Cro/C1-type_HTH"/>
</dbReference>
<dbReference type="PANTHER" id="PTHR46797">
    <property type="entry name" value="HTH-TYPE TRANSCRIPTIONAL REGULATOR"/>
    <property type="match status" value="1"/>
</dbReference>